<dbReference type="Gene3D" id="3.10.129.110">
    <property type="entry name" value="Polyketide synthase dehydratase"/>
    <property type="match status" value="1"/>
</dbReference>
<reference evidence="11 12" key="1">
    <citation type="submission" date="2024-10" db="EMBL/GenBank/DDBJ databases">
        <title>The Natural Products Discovery Center: Release of the First 8490 Sequenced Strains for Exploring Actinobacteria Biosynthetic Diversity.</title>
        <authorList>
            <person name="Kalkreuter E."/>
            <person name="Kautsar S.A."/>
            <person name="Yang D."/>
            <person name="Bader C.D."/>
            <person name="Teijaro C.N."/>
            <person name="Fluegel L."/>
            <person name="Davis C.M."/>
            <person name="Simpson J.R."/>
            <person name="Lauterbach L."/>
            <person name="Steele A.D."/>
            <person name="Gui C."/>
            <person name="Meng S."/>
            <person name="Li G."/>
            <person name="Viehrig K."/>
            <person name="Ye F."/>
            <person name="Su P."/>
            <person name="Kiefer A.F."/>
            <person name="Nichols A."/>
            <person name="Cepeda A.J."/>
            <person name="Yan W."/>
            <person name="Fan B."/>
            <person name="Jiang Y."/>
            <person name="Adhikari A."/>
            <person name="Zheng C.-J."/>
            <person name="Schuster L."/>
            <person name="Cowan T.M."/>
            <person name="Smanski M.J."/>
            <person name="Chevrette M.G."/>
            <person name="De Carvalho L.P.S."/>
            <person name="Shen B."/>
        </authorList>
    </citation>
    <scope>NUCLEOTIDE SEQUENCE [LARGE SCALE GENOMIC DNA]</scope>
    <source>
        <strain evidence="11 12">NPDC093086</strain>
    </source>
</reference>
<comment type="pathway">
    <text evidence="1">Antibiotic biosynthesis.</text>
</comment>
<dbReference type="InterPro" id="IPR036291">
    <property type="entry name" value="NAD(P)-bd_dom_sf"/>
</dbReference>
<dbReference type="Pfam" id="PF14765">
    <property type="entry name" value="PS-DH"/>
    <property type="match status" value="1"/>
</dbReference>
<dbReference type="SMART" id="SM00826">
    <property type="entry name" value="PKS_DH"/>
    <property type="match status" value="1"/>
</dbReference>
<dbReference type="InterPro" id="IPR006162">
    <property type="entry name" value="Ppantetheine_attach_site"/>
</dbReference>
<dbReference type="InterPro" id="IPR020807">
    <property type="entry name" value="PKS_DH"/>
</dbReference>
<evidence type="ECO:0000313" key="11">
    <source>
        <dbReference type="EMBL" id="MFJ6041596.1"/>
    </source>
</evidence>
<evidence type="ECO:0000256" key="2">
    <source>
        <dbReference type="ARBA" id="ARBA00022450"/>
    </source>
</evidence>
<keyword evidence="6" id="KW-0511">Multifunctional enzyme</keyword>
<dbReference type="InterPro" id="IPR042104">
    <property type="entry name" value="PKS_dehydratase_sf"/>
</dbReference>
<dbReference type="PROSITE" id="PS50075">
    <property type="entry name" value="CARRIER"/>
    <property type="match status" value="1"/>
</dbReference>
<accession>A0ABW8HLH6</accession>
<dbReference type="CDD" id="cd08956">
    <property type="entry name" value="KR_3_FAS_SDR_x"/>
    <property type="match status" value="1"/>
</dbReference>
<dbReference type="Pfam" id="PF00550">
    <property type="entry name" value="PP-binding"/>
    <property type="match status" value="1"/>
</dbReference>
<dbReference type="InterPro" id="IPR013968">
    <property type="entry name" value="PKS_KR"/>
</dbReference>
<feature type="active site" description="Proton acceptor; for dehydratase activity" evidence="7">
    <location>
        <position position="146"/>
    </location>
</feature>
<dbReference type="PROSITE" id="PS52019">
    <property type="entry name" value="PKS_MFAS_DH"/>
    <property type="match status" value="1"/>
</dbReference>
<evidence type="ECO:0000256" key="5">
    <source>
        <dbReference type="ARBA" id="ARBA00023194"/>
    </source>
</evidence>
<evidence type="ECO:0000256" key="3">
    <source>
        <dbReference type="ARBA" id="ARBA00022553"/>
    </source>
</evidence>
<evidence type="ECO:0000256" key="6">
    <source>
        <dbReference type="ARBA" id="ARBA00023268"/>
    </source>
</evidence>
<evidence type="ECO:0000256" key="8">
    <source>
        <dbReference type="SAM" id="MobiDB-lite"/>
    </source>
</evidence>
<dbReference type="InterPro" id="IPR020806">
    <property type="entry name" value="PKS_PP-bd"/>
</dbReference>
<dbReference type="SMART" id="SM01294">
    <property type="entry name" value="PKS_PP_betabranch"/>
    <property type="match status" value="1"/>
</dbReference>
<dbReference type="SUPFAM" id="SSF51735">
    <property type="entry name" value="NAD(P)-binding Rossmann-fold domains"/>
    <property type="match status" value="2"/>
</dbReference>
<feature type="active site" description="Proton donor; for dehydratase activity" evidence="7">
    <location>
        <position position="315"/>
    </location>
</feature>
<keyword evidence="3" id="KW-0597">Phosphoprotein</keyword>
<dbReference type="InterPro" id="IPR049551">
    <property type="entry name" value="PKS_DH_C"/>
</dbReference>
<dbReference type="Pfam" id="PF08659">
    <property type="entry name" value="KR"/>
    <property type="match status" value="1"/>
</dbReference>
<feature type="region of interest" description="Disordered" evidence="8">
    <location>
        <begin position="213"/>
        <end position="244"/>
    </location>
</feature>
<dbReference type="Proteomes" id="UP001617907">
    <property type="component" value="Unassembled WGS sequence"/>
</dbReference>
<dbReference type="SMART" id="SM00823">
    <property type="entry name" value="PKS_PP"/>
    <property type="match status" value="1"/>
</dbReference>
<dbReference type="Gene3D" id="3.30.70.3290">
    <property type="match status" value="1"/>
</dbReference>
<dbReference type="InterPro" id="IPR055123">
    <property type="entry name" value="SpnB-like_Rossmann"/>
</dbReference>
<feature type="domain" description="PKS/mFAS DH" evidence="10">
    <location>
        <begin position="114"/>
        <end position="405"/>
    </location>
</feature>
<keyword evidence="4" id="KW-0808">Transferase</keyword>
<feature type="compositionally biased region" description="Acidic residues" evidence="8">
    <location>
        <begin position="1068"/>
        <end position="1078"/>
    </location>
</feature>
<feature type="region of interest" description="Disordered" evidence="8">
    <location>
        <begin position="1055"/>
        <end position="1118"/>
    </location>
</feature>
<organism evidence="11 12">
    <name type="scientific">Streptomyces ardesiacus</name>
    <dbReference type="NCBI Taxonomy" id="285564"/>
    <lineage>
        <taxon>Bacteria</taxon>
        <taxon>Bacillati</taxon>
        <taxon>Actinomycetota</taxon>
        <taxon>Actinomycetes</taxon>
        <taxon>Kitasatosporales</taxon>
        <taxon>Streptomycetaceae</taxon>
        <taxon>Streptomyces</taxon>
    </lineage>
</organism>
<dbReference type="EMBL" id="JBIVPC010000035">
    <property type="protein sequence ID" value="MFJ6041596.1"/>
    <property type="molecule type" value="Genomic_DNA"/>
</dbReference>
<feature type="region of interest" description="C-terminal hotdog fold" evidence="7">
    <location>
        <begin position="254"/>
        <end position="405"/>
    </location>
</feature>
<dbReference type="Gene3D" id="3.40.366.10">
    <property type="entry name" value="Malonyl-Coenzyme A Acyl Carrier Protein, domain 2"/>
    <property type="match status" value="1"/>
</dbReference>
<feature type="non-terminal residue" evidence="11">
    <location>
        <position position="1"/>
    </location>
</feature>
<dbReference type="PANTHER" id="PTHR43775">
    <property type="entry name" value="FATTY ACID SYNTHASE"/>
    <property type="match status" value="1"/>
</dbReference>
<dbReference type="SMART" id="SM00822">
    <property type="entry name" value="PKS_KR"/>
    <property type="match status" value="1"/>
</dbReference>
<gene>
    <name evidence="11" type="ORF">ACIQFM_35800</name>
</gene>
<dbReference type="RefSeq" id="WP_401486258.1">
    <property type="nucleotide sequence ID" value="NZ_JBIVPC010000035.1"/>
</dbReference>
<dbReference type="Pfam" id="PF21089">
    <property type="entry name" value="PKS_DH_N"/>
    <property type="match status" value="1"/>
</dbReference>
<dbReference type="PANTHER" id="PTHR43775:SF51">
    <property type="entry name" value="INACTIVE PHENOLPHTHIOCEROL SYNTHESIS POLYKETIDE SYNTHASE TYPE I PKS1-RELATED"/>
    <property type="match status" value="1"/>
</dbReference>
<dbReference type="PROSITE" id="PS00012">
    <property type="entry name" value="PHOSPHOPANTETHEINE"/>
    <property type="match status" value="1"/>
</dbReference>
<dbReference type="InterPro" id="IPR001227">
    <property type="entry name" value="Ac_transferase_dom_sf"/>
</dbReference>
<dbReference type="Pfam" id="PF22953">
    <property type="entry name" value="SpnB_Rossmann"/>
    <property type="match status" value="1"/>
</dbReference>
<comment type="caution">
    <text evidence="11">The sequence shown here is derived from an EMBL/GenBank/DDBJ whole genome shotgun (WGS) entry which is preliminary data.</text>
</comment>
<keyword evidence="5" id="KW-0045">Antibiotic biosynthesis</keyword>
<dbReference type="InterPro" id="IPR036736">
    <property type="entry name" value="ACP-like_sf"/>
</dbReference>
<protein>
    <submittedName>
        <fullName evidence="11">SDR family NAD(P)-dependent oxidoreductase</fullName>
    </submittedName>
</protein>
<dbReference type="Gene3D" id="1.10.1200.10">
    <property type="entry name" value="ACP-like"/>
    <property type="match status" value="1"/>
</dbReference>
<dbReference type="InterPro" id="IPR049900">
    <property type="entry name" value="PKS_mFAS_DH"/>
</dbReference>
<dbReference type="InterPro" id="IPR057326">
    <property type="entry name" value="KR_dom"/>
</dbReference>
<feature type="domain" description="Carrier" evidence="9">
    <location>
        <begin position="918"/>
        <end position="993"/>
    </location>
</feature>
<evidence type="ECO:0000256" key="4">
    <source>
        <dbReference type="ARBA" id="ARBA00022679"/>
    </source>
</evidence>
<sequence length="1118" mass="114643">ADAVGVVEAAGVVSFVEVGPGSVLSGMVADSVAEGSPAVGVPLLRKGRDEVLSLVEGVGRLHERGVTVDWEAFFAGQGAERIDLPTYAFQRRLYWLTPEAPSQVEAAGLVSPGHPLLGAAVVAPETGGITLTGRLALGTAPWLADHQVLGNVVLPGTAFVELAIQAGDRVGLPVLEELTLAAPLTLATDTAVALQVVVGERDESGRRPVTVYSRTEGVPDGTPWDRHATGVLTSEDDGTGTESGELTVWPPEKAAPVDIDGAYERLAALGYDYGPVFAGLRAVWHRGEELFAEVSLPEDGPAGTDAFALHPALLDAALHAQLLGTGTDTADTDTDTGTGTGRTLLPFAWNGVTLHAVGATSLRVRIAPTGADNGAVSVTLADADGEPVASVRSLAVRPVSPEQLGTGRGTAVGESLFRLDWSVAATTDEPADTAGWVTVGRADVPVGALLGGGGETARHDDGLAALLADLAAGAPAPEVLIVAADDGTPTPHTSASCPPGMPTGAPADVRARTLGVLARLRSWLADERLAATRLVVLTRNAVEAGDTTVDPAEAAVWGLVRAAQAEHPGRIVIADIDHDIADIDHDEASRRSLTAAIASGEPELALRAGKTLVPRLVPSAAPAPPASGAWDPSGTVLITGGTGGLGALLARHLVGEHGVRHLVLAGRRGIEAAGARDLVAELTALAPVDVRVAACDVADREALAELLDSIPAAHPLTAVVHAAGVVDNALVGSLTDEQVETVLRPKADGAHHLHELTAGMDLSAFVLFSSAAGYLIGAGQGGYAAANTFLDGLAQHRRAQGLPALSLAWGLWAESDGMAARLDRAGRERLDRLGLPPLATADALALFDAALAADAATLVPVRLDVPVLRARGGQLPPVLRGFARGPAVRRSAGTAGRAQEGPDLAERLSGLSPAEQDRTLTELVGRHVAEVLGYGSADAMEPGRSFTDLGFDSLAAVELRNALATATGLKLPATLVFDHPDAEALVRHLRAELVSAPLGPVEAVLAEADQLEAALLALSAQNGAPGGDGTSGPAADPAALARITARLEALQRKWHTVQGPEPEHEAEQDLDIVTDDELFAALDRELGPHADGPSDVADRTRSAPETGPGTASERGDRR</sequence>
<evidence type="ECO:0000259" key="9">
    <source>
        <dbReference type="PROSITE" id="PS50075"/>
    </source>
</evidence>
<dbReference type="InterPro" id="IPR049552">
    <property type="entry name" value="PKS_DH_N"/>
</dbReference>
<dbReference type="Gene3D" id="3.40.50.720">
    <property type="entry name" value="NAD(P)-binding Rossmann-like Domain"/>
    <property type="match status" value="1"/>
</dbReference>
<evidence type="ECO:0000259" key="10">
    <source>
        <dbReference type="PROSITE" id="PS52019"/>
    </source>
</evidence>
<evidence type="ECO:0000256" key="7">
    <source>
        <dbReference type="PROSITE-ProRule" id="PRU01363"/>
    </source>
</evidence>
<proteinExistence type="predicted"/>
<dbReference type="SUPFAM" id="SSF47336">
    <property type="entry name" value="ACP-like"/>
    <property type="match status" value="1"/>
</dbReference>
<dbReference type="InterPro" id="IPR050091">
    <property type="entry name" value="PKS_NRPS_Biosynth_Enz"/>
</dbReference>
<evidence type="ECO:0000313" key="12">
    <source>
        <dbReference type="Proteomes" id="UP001617907"/>
    </source>
</evidence>
<evidence type="ECO:0000256" key="1">
    <source>
        <dbReference type="ARBA" id="ARBA00004792"/>
    </source>
</evidence>
<keyword evidence="12" id="KW-1185">Reference proteome</keyword>
<dbReference type="InterPro" id="IPR009081">
    <property type="entry name" value="PP-bd_ACP"/>
</dbReference>
<feature type="region of interest" description="N-terminal hotdog fold" evidence="7">
    <location>
        <begin position="114"/>
        <end position="239"/>
    </location>
</feature>
<name>A0ABW8HLH6_9ACTN</name>
<keyword evidence="2" id="KW-0596">Phosphopantetheine</keyword>